<keyword evidence="5" id="KW-0677">Repeat</keyword>
<keyword evidence="11" id="KW-0675">Receptor</keyword>
<dbReference type="Proteomes" id="UP000186817">
    <property type="component" value="Unassembled WGS sequence"/>
</dbReference>
<dbReference type="AlphaFoldDB" id="A0A1Q9D2P5"/>
<name>A0A1Q9D2P5_SYMMI</name>
<dbReference type="InterPro" id="IPR032675">
    <property type="entry name" value="LRR_dom_sf"/>
</dbReference>
<keyword evidence="3" id="KW-0433">Leucine-rich repeat</keyword>
<sequence>MTNLVMLDLARNRLSGPIPMTMGPFISLQDLSLSDNQLTGPIPSEIADLPSLHSIHLSGNKLTGQIPPELGNMTKLLTLGLARNKLTGPIPPTIGSLSSLVFLTVAENQLNGKFPHEIVEQLPRLRVILLHKNFLEGQFPGHWSSAEGIQYLTLHENRFQGLLPTSLQNMTRLRYLTLHGNYFSGVVPGLNLPEHAKATLYRNRFSCELPANIGLDGVRATVVMGNMVGIGDKIAANWVFPEELQDFLYVSSTIWWGNVVVLAGLPVALLVVGVIYRQSRHATAGSTQVLAPEIHASSMHSLRLSLWIAALCTLLLPAYLHGARYYQCGQPLAWSTAAYLDDSPATELFVSLVWSLATVHFSASVAVLPKPCEGLRGPPNRSWHLGRKLAWLLWIVPVTILSLPSILYVVAQALPKNNTLVSDSVLKIAHFTAPGLVVTLDMVLAARLSKWYAGLSGISADRLLMVLRSCSDWLLPLLAAVTLQENCLAGWKAWWEACDPDSEMNAAFNWALSDGLKILNTTTDMCSADPRNLWEGRCSRSVIEALSPLILQKLLFRIAVQPLVLILVWQASKLEDDWPLDEGGRQLRLLGRKTTGSLASMQQHAYFTTLLEIAIIWGPLVPLVSLGVAAAFLSSVMLLEMGLGFGIRLPTDAANREAGLSRSFLQLAVATSCFLQCWHAFGITMAGRTMLLLSTAVTGAVITLGLPPVLLPASRPPRRGPDADEQEMTEMEGASAEFPPLRISLPGVS</sequence>
<feature type="transmembrane region" description="Helical" evidence="10">
    <location>
        <begin position="304"/>
        <end position="322"/>
    </location>
</feature>
<organism evidence="11 12">
    <name type="scientific">Symbiodinium microadriaticum</name>
    <name type="common">Dinoflagellate</name>
    <name type="synonym">Zooxanthella microadriatica</name>
    <dbReference type="NCBI Taxonomy" id="2951"/>
    <lineage>
        <taxon>Eukaryota</taxon>
        <taxon>Sar</taxon>
        <taxon>Alveolata</taxon>
        <taxon>Dinophyceae</taxon>
        <taxon>Suessiales</taxon>
        <taxon>Symbiodiniaceae</taxon>
        <taxon>Symbiodinium</taxon>
    </lineage>
</organism>
<evidence type="ECO:0000256" key="10">
    <source>
        <dbReference type="SAM" id="Phobius"/>
    </source>
</evidence>
<evidence type="ECO:0000256" key="3">
    <source>
        <dbReference type="ARBA" id="ARBA00022614"/>
    </source>
</evidence>
<keyword evidence="6 10" id="KW-1133">Transmembrane helix</keyword>
<feature type="transmembrane region" description="Helical" evidence="10">
    <location>
        <begin position="348"/>
        <end position="368"/>
    </location>
</feature>
<keyword evidence="11" id="KW-0418">Kinase</keyword>
<dbReference type="PANTHER" id="PTHR48009:SF4">
    <property type="entry name" value="LEUCINE-RICH REPEAT (LRR) FAMILY PROTEIN"/>
    <property type="match status" value="1"/>
</dbReference>
<comment type="subcellular location">
    <subcellularLocation>
        <location evidence="1">Cell membrane</location>
        <topology evidence="1">Single-pass type I membrane protein</topology>
    </subcellularLocation>
</comment>
<evidence type="ECO:0000313" key="12">
    <source>
        <dbReference type="Proteomes" id="UP000186817"/>
    </source>
</evidence>
<evidence type="ECO:0000256" key="7">
    <source>
        <dbReference type="ARBA" id="ARBA00023136"/>
    </source>
</evidence>
<protein>
    <submittedName>
        <fullName evidence="11">Putative LRR receptor-like serine/threonine-protein kinase</fullName>
    </submittedName>
</protein>
<evidence type="ECO:0000256" key="4">
    <source>
        <dbReference type="ARBA" id="ARBA00022692"/>
    </source>
</evidence>
<comment type="caution">
    <text evidence="11">The sequence shown here is derived from an EMBL/GenBank/DDBJ whole genome shotgun (WGS) entry which is preliminary data.</text>
</comment>
<dbReference type="InterPro" id="IPR053213">
    <property type="entry name" value="RLP29"/>
</dbReference>
<evidence type="ECO:0000256" key="8">
    <source>
        <dbReference type="ARBA" id="ARBA00023180"/>
    </source>
</evidence>
<dbReference type="Pfam" id="PF13855">
    <property type="entry name" value="LRR_8"/>
    <property type="match status" value="2"/>
</dbReference>
<evidence type="ECO:0000313" key="11">
    <source>
        <dbReference type="EMBL" id="OLP89438.1"/>
    </source>
</evidence>
<gene>
    <name evidence="11" type="ORF">AK812_SmicGene29106</name>
</gene>
<feature type="transmembrane region" description="Helical" evidence="10">
    <location>
        <begin position="690"/>
        <end position="711"/>
    </location>
</feature>
<dbReference type="Gene3D" id="3.80.10.10">
    <property type="entry name" value="Ribonuclease Inhibitor"/>
    <property type="match status" value="2"/>
</dbReference>
<accession>A0A1Q9D2P5</accession>
<keyword evidence="2" id="KW-1003">Cell membrane</keyword>
<reference evidence="11 12" key="1">
    <citation type="submission" date="2016-02" db="EMBL/GenBank/DDBJ databases">
        <title>Genome analysis of coral dinoflagellate symbionts highlights evolutionary adaptations to a symbiotic lifestyle.</title>
        <authorList>
            <person name="Aranda M."/>
            <person name="Li Y."/>
            <person name="Liew Y.J."/>
            <person name="Baumgarten S."/>
            <person name="Simakov O."/>
            <person name="Wilson M."/>
            <person name="Piel J."/>
            <person name="Ashoor H."/>
            <person name="Bougouffa S."/>
            <person name="Bajic V.B."/>
            <person name="Ryu T."/>
            <person name="Ravasi T."/>
            <person name="Bayer T."/>
            <person name="Micklem G."/>
            <person name="Kim H."/>
            <person name="Bhak J."/>
            <person name="Lajeunesse T.C."/>
            <person name="Voolstra C.R."/>
        </authorList>
    </citation>
    <scope>NUCLEOTIDE SEQUENCE [LARGE SCALE GENOMIC DNA]</scope>
    <source>
        <strain evidence="11 12">CCMP2467</strain>
    </source>
</reference>
<dbReference type="EMBL" id="LSRX01000760">
    <property type="protein sequence ID" value="OLP89438.1"/>
    <property type="molecule type" value="Genomic_DNA"/>
</dbReference>
<dbReference type="InterPro" id="IPR001611">
    <property type="entry name" value="Leu-rich_rpt"/>
</dbReference>
<dbReference type="GO" id="GO:0005886">
    <property type="term" value="C:plasma membrane"/>
    <property type="evidence" value="ECO:0007669"/>
    <property type="project" value="UniProtKB-SubCell"/>
</dbReference>
<evidence type="ECO:0000256" key="2">
    <source>
        <dbReference type="ARBA" id="ARBA00022475"/>
    </source>
</evidence>
<dbReference type="FunFam" id="3.80.10.10:FF:000356">
    <property type="entry name" value="LRR receptor-like serine/threonine-protein kinase"/>
    <property type="match status" value="1"/>
</dbReference>
<feature type="transmembrane region" description="Helical" evidence="10">
    <location>
        <begin position="664"/>
        <end position="684"/>
    </location>
</feature>
<evidence type="ECO:0000256" key="6">
    <source>
        <dbReference type="ARBA" id="ARBA00022989"/>
    </source>
</evidence>
<evidence type="ECO:0000256" key="5">
    <source>
        <dbReference type="ARBA" id="ARBA00022737"/>
    </source>
</evidence>
<feature type="region of interest" description="Disordered" evidence="9">
    <location>
        <begin position="713"/>
        <end position="749"/>
    </location>
</feature>
<feature type="transmembrane region" description="Helical" evidence="10">
    <location>
        <begin position="431"/>
        <end position="449"/>
    </location>
</feature>
<dbReference type="PANTHER" id="PTHR48009">
    <property type="entry name" value="LEUCINE-RICH REPEAT (LRR) FAMILY PROTEIN"/>
    <property type="match status" value="1"/>
</dbReference>
<feature type="transmembrane region" description="Helical" evidence="10">
    <location>
        <begin position="389"/>
        <end position="411"/>
    </location>
</feature>
<keyword evidence="7 10" id="KW-0472">Membrane</keyword>
<feature type="transmembrane region" description="Helical" evidence="10">
    <location>
        <begin position="620"/>
        <end position="643"/>
    </location>
</feature>
<evidence type="ECO:0000256" key="9">
    <source>
        <dbReference type="SAM" id="MobiDB-lite"/>
    </source>
</evidence>
<dbReference type="OrthoDB" id="419657at2759"/>
<dbReference type="SUPFAM" id="SSF52058">
    <property type="entry name" value="L domain-like"/>
    <property type="match status" value="1"/>
</dbReference>
<proteinExistence type="predicted"/>
<dbReference type="FunFam" id="3.80.10.10:FF:000041">
    <property type="entry name" value="LRR receptor-like serine/threonine-protein kinase ERECTA"/>
    <property type="match status" value="1"/>
</dbReference>
<keyword evidence="4 10" id="KW-0812">Transmembrane</keyword>
<dbReference type="GO" id="GO:0016301">
    <property type="term" value="F:kinase activity"/>
    <property type="evidence" value="ECO:0007669"/>
    <property type="project" value="UniProtKB-KW"/>
</dbReference>
<keyword evidence="11" id="KW-0808">Transferase</keyword>
<keyword evidence="12" id="KW-1185">Reference proteome</keyword>
<feature type="transmembrane region" description="Helical" evidence="10">
    <location>
        <begin position="254"/>
        <end position="276"/>
    </location>
</feature>
<evidence type="ECO:0000256" key="1">
    <source>
        <dbReference type="ARBA" id="ARBA00004251"/>
    </source>
</evidence>
<keyword evidence="8" id="KW-0325">Glycoprotein</keyword>